<keyword evidence="4" id="KW-1185">Reference proteome</keyword>
<proteinExistence type="predicted"/>
<gene>
    <name evidence="3" type="ORF">ChaoS9_240</name>
</gene>
<evidence type="ECO:0000313" key="3">
    <source>
        <dbReference type="EMBL" id="QBI90053.1"/>
    </source>
</evidence>
<accession>A0A481V9G4</accession>
<evidence type="ECO:0000313" key="4">
    <source>
        <dbReference type="Proteomes" id="UP000294095"/>
    </source>
</evidence>
<dbReference type="Proteomes" id="UP000294095">
    <property type="component" value="Segment"/>
</dbReference>
<dbReference type="EMBL" id="MK310226">
    <property type="protein sequence ID" value="QBI90053.1"/>
    <property type="molecule type" value="Genomic_DNA"/>
</dbReference>
<feature type="compositionally biased region" description="Acidic residues" evidence="1">
    <location>
        <begin position="51"/>
        <end position="73"/>
    </location>
</feature>
<dbReference type="InterPro" id="IPR046738">
    <property type="entry name" value="DUF6788"/>
</dbReference>
<organism evidence="3 4">
    <name type="scientific">Halobacterium phage ChaoS9</name>
    <dbReference type="NCBI Taxonomy" id="2847105"/>
    <lineage>
        <taxon>Viruses</taxon>
        <taxon>Duplodnaviria</taxon>
        <taxon>Heunggongvirae</taxon>
        <taxon>Uroviricota</taxon>
        <taxon>Caudoviricetes</taxon>
        <taxon>Vertoviridae</taxon>
        <taxon>Chaovirus</taxon>
        <taxon>Chaovirus bigenum</taxon>
        <taxon>Chaovirus ChaoS9</taxon>
    </lineage>
</organism>
<evidence type="ECO:0000256" key="1">
    <source>
        <dbReference type="SAM" id="MobiDB-lite"/>
    </source>
</evidence>
<reference evidence="4" key="1">
    <citation type="journal article" date="2019" name="Genes (Basel)">
        <title>Halobacterium salinarum virus ChaoS9, a Novel Halovirus Related to PhiH1 and PhiCh1.</title>
        <authorList>
            <person name="Dyall-Smith M."/>
            <person name="Palm P."/>
            <person name="Wanner G."/>
            <person name="Witte A."/>
            <person name="Oesterhelt D."/>
            <person name="Pfeiffer F."/>
        </authorList>
    </citation>
    <scope>NUCLEOTIDE SEQUENCE [LARGE SCALE GENOMIC DNA]</scope>
</reference>
<dbReference type="Pfam" id="PF20586">
    <property type="entry name" value="DUF6788"/>
    <property type="match status" value="1"/>
</dbReference>
<feature type="region of interest" description="Disordered" evidence="1">
    <location>
        <begin position="43"/>
        <end position="76"/>
    </location>
</feature>
<evidence type="ECO:0000259" key="2">
    <source>
        <dbReference type="Pfam" id="PF20586"/>
    </source>
</evidence>
<sequence length="116" mass="12980">MATSPTPTPEPPASIPQYILNGLDRQDAQTLEEISRYAEDLAEAKAAQAEAELEDGDEEVVREDSEDVDDLPDDVPTKASVVVKEINSNRYYYYQWREGSKVKSKYKAPVNPDSDD</sequence>
<feature type="domain" description="DUF6788" evidence="2">
    <location>
        <begin position="76"/>
        <end position="111"/>
    </location>
</feature>
<name>A0A481V9G4_9CAUD</name>
<protein>
    <recommendedName>
        <fullName evidence="2">DUF6788 domain-containing protein</fullName>
    </recommendedName>
</protein>